<gene>
    <name evidence="2" type="ORF">GCM10010307_28350</name>
</gene>
<sequence>MLKARSVVKAAIGAALLTLVTVMVTLLALMFSTGSDDVGERKAFFGSLVFETVDKANGATSITTGVDNPVPIIALFLVLTIILTMAQIIYRGLKQRRDQLLNEMPGN</sequence>
<keyword evidence="1" id="KW-0472">Membrane</keyword>
<reference evidence="3" key="1">
    <citation type="journal article" date="2019" name="Int. J. Syst. Evol. Microbiol.">
        <title>The Global Catalogue of Microorganisms (GCM) 10K type strain sequencing project: providing services to taxonomists for standard genome sequencing and annotation.</title>
        <authorList>
            <consortium name="The Broad Institute Genomics Platform"/>
            <consortium name="The Broad Institute Genome Sequencing Center for Infectious Disease"/>
            <person name="Wu L."/>
            <person name="Ma J."/>
        </authorList>
    </citation>
    <scope>NUCLEOTIDE SEQUENCE [LARGE SCALE GENOMIC DNA]</scope>
    <source>
        <strain evidence="3">JCM 4524</strain>
    </source>
</reference>
<comment type="caution">
    <text evidence="2">The sequence shown here is derived from an EMBL/GenBank/DDBJ whole genome shotgun (WGS) entry which is preliminary data.</text>
</comment>
<dbReference type="EMBL" id="BAAASJ010000030">
    <property type="protein sequence ID" value="GAA2633733.1"/>
    <property type="molecule type" value="Genomic_DNA"/>
</dbReference>
<protein>
    <submittedName>
        <fullName evidence="2">Uncharacterized protein</fullName>
    </submittedName>
</protein>
<evidence type="ECO:0000313" key="3">
    <source>
        <dbReference type="Proteomes" id="UP001500151"/>
    </source>
</evidence>
<accession>A0ABP6D4P6</accession>
<organism evidence="2 3">
    <name type="scientific">Streptomyces vastus</name>
    <dbReference type="NCBI Taxonomy" id="285451"/>
    <lineage>
        <taxon>Bacteria</taxon>
        <taxon>Bacillati</taxon>
        <taxon>Actinomycetota</taxon>
        <taxon>Actinomycetes</taxon>
        <taxon>Kitasatosporales</taxon>
        <taxon>Streptomycetaceae</taxon>
        <taxon>Streptomyces</taxon>
    </lineage>
</organism>
<feature type="transmembrane region" description="Helical" evidence="1">
    <location>
        <begin position="7"/>
        <end position="31"/>
    </location>
</feature>
<evidence type="ECO:0000313" key="2">
    <source>
        <dbReference type="EMBL" id="GAA2633733.1"/>
    </source>
</evidence>
<keyword evidence="1" id="KW-1133">Transmembrane helix</keyword>
<keyword evidence="3" id="KW-1185">Reference proteome</keyword>
<proteinExistence type="predicted"/>
<name>A0ABP6D4P6_9ACTN</name>
<evidence type="ECO:0000256" key="1">
    <source>
        <dbReference type="SAM" id="Phobius"/>
    </source>
</evidence>
<dbReference type="Proteomes" id="UP001500151">
    <property type="component" value="Unassembled WGS sequence"/>
</dbReference>
<keyword evidence="1" id="KW-0812">Transmembrane</keyword>
<feature type="transmembrane region" description="Helical" evidence="1">
    <location>
        <begin position="70"/>
        <end position="90"/>
    </location>
</feature>